<dbReference type="InParanoid" id="M7XKL1"/>
<proteinExistence type="predicted"/>
<dbReference type="Proteomes" id="UP000010953">
    <property type="component" value="Unassembled WGS sequence"/>
</dbReference>
<sequence>MKILLFSLLFIGSCLPVFSFDGNWMEFSHDQGDSLIGSDSTKFQHRNLLTPTGRAMERRQFEWQNQYVFLINQFNVGVTDRVSASATVLAFPEIFGNELLFGYLLQSSYVFTPRKSPYQLKFTGFFGKLPDAYSSFYGFLTSHSIGNKVNNLTLGIGYAGLVDGPQYEGEFAGGVVYTLGGNVETGPKGTLFLDNILVGEELYGSLGVRAKLRKFYFEIGLFYLVDFPYKDLGVLPMLGFGSNVLGKK</sequence>
<name>M7XKL1_9BACT</name>
<evidence type="ECO:0000313" key="1">
    <source>
        <dbReference type="EMBL" id="EMS35063.1"/>
    </source>
</evidence>
<evidence type="ECO:0000313" key="2">
    <source>
        <dbReference type="Proteomes" id="UP000010953"/>
    </source>
</evidence>
<dbReference type="RefSeq" id="WP_008623672.1">
    <property type="nucleotide sequence ID" value="NZ_AMZY02000003.1"/>
</dbReference>
<gene>
    <name evidence="1" type="ORF">C943_02956</name>
</gene>
<dbReference type="EMBL" id="AMZY02000003">
    <property type="protein sequence ID" value="EMS35063.1"/>
    <property type="molecule type" value="Genomic_DNA"/>
</dbReference>
<accession>M7XKL1</accession>
<comment type="caution">
    <text evidence="1">The sequence shown here is derived from an EMBL/GenBank/DDBJ whole genome shotgun (WGS) entry which is preliminary data.</text>
</comment>
<reference evidence="1" key="1">
    <citation type="submission" date="2013-01" db="EMBL/GenBank/DDBJ databases">
        <title>Genome assembly of Mariniradius saccharolyticus AK6.</title>
        <authorList>
            <person name="Vaidya B."/>
            <person name="Khatri I."/>
            <person name="Tanuku N.R.S."/>
            <person name="Subramanian S."/>
            <person name="Pinnaka A."/>
        </authorList>
    </citation>
    <scope>NUCLEOTIDE SEQUENCE [LARGE SCALE GENOMIC DNA]</scope>
    <source>
        <strain evidence="1">AK6</strain>
    </source>
</reference>
<organism evidence="1 2">
    <name type="scientific">Mariniradius saccharolyticus AK6</name>
    <dbReference type="NCBI Taxonomy" id="1239962"/>
    <lineage>
        <taxon>Bacteria</taxon>
        <taxon>Pseudomonadati</taxon>
        <taxon>Bacteroidota</taxon>
        <taxon>Cytophagia</taxon>
        <taxon>Cytophagales</taxon>
        <taxon>Cyclobacteriaceae</taxon>
        <taxon>Mariniradius</taxon>
    </lineage>
</organism>
<protein>
    <submittedName>
        <fullName evidence="1">Uncharacterized protein</fullName>
    </submittedName>
</protein>
<keyword evidence="2" id="KW-1185">Reference proteome</keyword>
<dbReference type="AlphaFoldDB" id="M7XKL1"/>
<dbReference type="OrthoDB" id="1116368at2"/>